<dbReference type="PANTHER" id="PTHR36698">
    <property type="entry name" value="BLL5892 PROTEIN"/>
    <property type="match status" value="1"/>
</dbReference>
<keyword evidence="1" id="KW-0472">Membrane</keyword>
<sequence length="304" mass="33131">MEEKVNFTIVGIFVLVLSAGFIGGVLWFSSGKSHLKIYDVYQTYMSESVSGLNLNAPVRYHGVEVGRVQKIALAPGNTEQVQLTLDIERGTPVKVDTVAILQTQGLTGLAFLDLAGGSRDSPPLKKLANEKYPVIKTGRSLITRLDSAVTDLLKNLNQTSENFNALMDKDNQRKVKNTLTDIETLSHTLAARSATIDATLANASRTMESTARLANELPLLAQRVQRSADSFDRMTNELARAGSNANSTLNSTQQFTNETLPEVQQLVVELRSLTGSLQHFSDDLEKNPSILLYGKPAAQRGPGE</sequence>
<dbReference type="AlphaFoldDB" id="A0A1J5SEC6"/>
<evidence type="ECO:0000256" key="1">
    <source>
        <dbReference type="SAM" id="Phobius"/>
    </source>
</evidence>
<comment type="caution">
    <text evidence="3">The sequence shown here is derived from an EMBL/GenBank/DDBJ whole genome shotgun (WGS) entry which is preliminary data.</text>
</comment>
<dbReference type="InterPro" id="IPR003399">
    <property type="entry name" value="Mce/MlaD"/>
</dbReference>
<evidence type="ECO:0000313" key="3">
    <source>
        <dbReference type="EMBL" id="OIQ98557.1"/>
    </source>
</evidence>
<gene>
    <name evidence="3" type="primary">smc_18</name>
    <name evidence="3" type="ORF">GALL_193820</name>
</gene>
<dbReference type="Pfam" id="PF02470">
    <property type="entry name" value="MlaD"/>
    <property type="match status" value="1"/>
</dbReference>
<organism evidence="3">
    <name type="scientific">mine drainage metagenome</name>
    <dbReference type="NCBI Taxonomy" id="410659"/>
    <lineage>
        <taxon>unclassified sequences</taxon>
        <taxon>metagenomes</taxon>
        <taxon>ecological metagenomes</taxon>
    </lineage>
</organism>
<protein>
    <submittedName>
        <fullName evidence="3">Chromosome partition protein Smc</fullName>
    </submittedName>
</protein>
<proteinExistence type="predicted"/>
<feature type="domain" description="Mce/MlaD" evidence="2">
    <location>
        <begin position="46"/>
        <end position="116"/>
    </location>
</feature>
<name>A0A1J5SEC6_9ZZZZ</name>
<reference evidence="3" key="1">
    <citation type="submission" date="2016-10" db="EMBL/GenBank/DDBJ databases">
        <title>Sequence of Gallionella enrichment culture.</title>
        <authorList>
            <person name="Poehlein A."/>
            <person name="Muehling M."/>
            <person name="Daniel R."/>
        </authorList>
    </citation>
    <scope>NUCLEOTIDE SEQUENCE</scope>
</reference>
<keyword evidence="1" id="KW-0812">Transmembrane</keyword>
<dbReference type="EMBL" id="MLJW01000117">
    <property type="protein sequence ID" value="OIQ98557.1"/>
    <property type="molecule type" value="Genomic_DNA"/>
</dbReference>
<feature type="transmembrane region" description="Helical" evidence="1">
    <location>
        <begin position="6"/>
        <end position="28"/>
    </location>
</feature>
<evidence type="ECO:0000259" key="2">
    <source>
        <dbReference type="Pfam" id="PF02470"/>
    </source>
</evidence>
<dbReference type="PANTHER" id="PTHR36698:SF2">
    <property type="entry name" value="MCE_MLAD DOMAIN-CONTAINING PROTEIN"/>
    <property type="match status" value="1"/>
</dbReference>
<keyword evidence="1" id="KW-1133">Transmembrane helix</keyword>
<accession>A0A1J5SEC6</accession>